<keyword evidence="1" id="KW-1133">Transmembrane helix</keyword>
<dbReference type="AlphaFoldDB" id="A0A1E5Q7J5"/>
<reference evidence="3" key="1">
    <citation type="submission" date="2016-07" db="EMBL/GenBank/DDBJ databases">
        <authorList>
            <person name="Florea S."/>
            <person name="Webb J.S."/>
            <person name="Jaromczyk J."/>
            <person name="Schardl C.L."/>
        </authorList>
    </citation>
    <scope>NUCLEOTIDE SEQUENCE [LARGE SCALE GENOMIC DNA]</scope>
    <source>
        <strain evidence="3">MV-1</strain>
    </source>
</reference>
<dbReference type="CDD" id="cd03801">
    <property type="entry name" value="GT4_PimA-like"/>
    <property type="match status" value="1"/>
</dbReference>
<keyword evidence="3" id="KW-1185">Reference proteome</keyword>
<evidence type="ECO:0000313" key="3">
    <source>
        <dbReference type="Proteomes" id="UP000095347"/>
    </source>
</evidence>
<evidence type="ECO:0000256" key="1">
    <source>
        <dbReference type="SAM" id="Phobius"/>
    </source>
</evidence>
<feature type="transmembrane region" description="Helical" evidence="1">
    <location>
        <begin position="48"/>
        <end position="72"/>
    </location>
</feature>
<evidence type="ECO:0008006" key="4">
    <source>
        <dbReference type="Google" id="ProtNLM"/>
    </source>
</evidence>
<dbReference type="PANTHER" id="PTHR12526">
    <property type="entry name" value="GLYCOSYLTRANSFERASE"/>
    <property type="match status" value="1"/>
</dbReference>
<dbReference type="SUPFAM" id="SSF53756">
    <property type="entry name" value="UDP-Glycosyltransferase/glycogen phosphorylase"/>
    <property type="match status" value="1"/>
</dbReference>
<dbReference type="Gene3D" id="3.40.50.2000">
    <property type="entry name" value="Glycogen Phosphorylase B"/>
    <property type="match status" value="1"/>
</dbReference>
<feature type="transmembrane region" description="Helical" evidence="1">
    <location>
        <begin position="7"/>
        <end position="28"/>
    </location>
</feature>
<keyword evidence="1" id="KW-0472">Membrane</keyword>
<protein>
    <recommendedName>
        <fullName evidence="4">Glycosyl transferase family 1 domain-containing protein</fullName>
    </recommendedName>
</protein>
<sequence>MSFAVDFSFAFGLPFAVIMAYVFGRLLGVAERNFWDQATHPAQAALSLFIYIYMFNWVRGGTIIVQSVLLFSIPAALMLGLRPVLHAAFGLAGEAVGLVGGCWWGSTRVYFYPHAYLRDRQLDTIRGWPKDHAVNADIAEQRTGAQVERDQALAPARSSWKTILPLINLKRRPKDAPKDAAVYVWGGLIAKGPFITDIDNPYAFTGYNTLAVKLYRPIIQSFLESPRCLQIRCLSQACLDGVRREYGEVAAAKAIVAYPKISAKVEEPRTQSADTCRFLFVSTQFKIKGGTALLNAFKRVVREFPGAELDLVTHLPDGIDANIPHVRVHPANLTRDEISKQFLSKADVLVHPTYFESFGMVILEALAHGLPVIATDVYAIKEMVEDKNNGLLLEAPLSIWSGTRPTPLFSDTTKVRDLVRVTDTSKFEDALTEAMLKMARDTKFRTQAGAASLQLVRTKFSGTL</sequence>
<name>A0A1E5Q7J5_9PROT</name>
<keyword evidence="1" id="KW-0812">Transmembrane</keyword>
<dbReference type="Proteomes" id="UP000095347">
    <property type="component" value="Unassembled WGS sequence"/>
</dbReference>
<dbReference type="EMBL" id="MCGG01000030">
    <property type="protein sequence ID" value="OEJ66644.1"/>
    <property type="molecule type" value="Genomic_DNA"/>
</dbReference>
<proteinExistence type="predicted"/>
<organism evidence="2 3">
    <name type="scientific">Magnetovibrio blakemorei</name>
    <dbReference type="NCBI Taxonomy" id="28181"/>
    <lineage>
        <taxon>Bacteria</taxon>
        <taxon>Pseudomonadati</taxon>
        <taxon>Pseudomonadota</taxon>
        <taxon>Alphaproteobacteria</taxon>
        <taxon>Rhodospirillales</taxon>
        <taxon>Magnetovibrionaceae</taxon>
        <taxon>Magnetovibrio</taxon>
    </lineage>
</organism>
<dbReference type="STRING" id="28181.BEN30_11870"/>
<accession>A0A1E5Q7J5</accession>
<dbReference type="Pfam" id="PF13692">
    <property type="entry name" value="Glyco_trans_1_4"/>
    <property type="match status" value="1"/>
</dbReference>
<gene>
    <name evidence="2" type="ORF">BEN30_11870</name>
</gene>
<evidence type="ECO:0000313" key="2">
    <source>
        <dbReference type="EMBL" id="OEJ66644.1"/>
    </source>
</evidence>
<feature type="transmembrane region" description="Helical" evidence="1">
    <location>
        <begin position="84"/>
        <end position="106"/>
    </location>
</feature>
<comment type="caution">
    <text evidence="2">The sequence shown here is derived from an EMBL/GenBank/DDBJ whole genome shotgun (WGS) entry which is preliminary data.</text>
</comment>